<reference evidence="1 2" key="1">
    <citation type="submission" date="2015-04" db="EMBL/GenBank/DDBJ databases">
        <title>Complete Genome Sequence of Kosmotoga pacifica SLHLJ1.</title>
        <authorList>
            <person name="Jiang L.J."/>
            <person name="Shao Z.Z."/>
            <person name="Jebbar M."/>
        </authorList>
    </citation>
    <scope>NUCLEOTIDE SEQUENCE [LARGE SCALE GENOMIC DNA]</scope>
    <source>
        <strain evidence="1 2">SLHLJ1</strain>
    </source>
</reference>
<dbReference type="KEGG" id="kpf:IX53_09455"/>
<sequence>MRWKSNGAILIEALITFLASGVIAISLFNVLINYLQLESRFYRTIRYTNAINRAFDFVDNDLSRIKKLKSFSNSSISLQIKKGKKNENITYYFEGKLLKRRAKADGKRFGVNTVVELKSGGYFDYVDGVLTITMDEFSLIYNLKE</sequence>
<proteinExistence type="predicted"/>
<gene>
    <name evidence="1" type="ORF">IX53_09455</name>
</gene>
<keyword evidence="2" id="KW-1185">Reference proteome</keyword>
<evidence type="ECO:0000313" key="1">
    <source>
        <dbReference type="EMBL" id="AKI98013.1"/>
    </source>
</evidence>
<dbReference type="RefSeq" id="WP_047755148.1">
    <property type="nucleotide sequence ID" value="NZ_CAJUHA010000001.1"/>
</dbReference>
<dbReference type="STRING" id="1330330.IX53_09455"/>
<dbReference type="Proteomes" id="UP000035159">
    <property type="component" value="Chromosome"/>
</dbReference>
<dbReference type="PATRIC" id="fig|1330330.3.peg.1926"/>
<accession>A0A0G2ZGY2</accession>
<protein>
    <recommendedName>
        <fullName evidence="3">N-terminal cleavage protein</fullName>
    </recommendedName>
</protein>
<organism evidence="1 2">
    <name type="scientific">Kosmotoga pacifica</name>
    <dbReference type="NCBI Taxonomy" id="1330330"/>
    <lineage>
        <taxon>Bacteria</taxon>
        <taxon>Thermotogati</taxon>
        <taxon>Thermotogota</taxon>
        <taxon>Thermotogae</taxon>
        <taxon>Kosmotogales</taxon>
        <taxon>Kosmotogaceae</taxon>
        <taxon>Kosmotoga</taxon>
    </lineage>
</organism>
<dbReference type="EMBL" id="CP011232">
    <property type="protein sequence ID" value="AKI98013.1"/>
    <property type="molecule type" value="Genomic_DNA"/>
</dbReference>
<dbReference type="OrthoDB" id="9843356at2"/>
<name>A0A0G2ZGY2_9BACT</name>
<evidence type="ECO:0008006" key="3">
    <source>
        <dbReference type="Google" id="ProtNLM"/>
    </source>
</evidence>
<dbReference type="AlphaFoldDB" id="A0A0G2ZGY2"/>
<evidence type="ECO:0000313" key="2">
    <source>
        <dbReference type="Proteomes" id="UP000035159"/>
    </source>
</evidence>